<keyword evidence="4 8" id="KW-0812">Transmembrane</keyword>
<dbReference type="Proteomes" id="UP000516437">
    <property type="component" value="Chromosome 8"/>
</dbReference>
<accession>A0A6A1URU1</accession>
<evidence type="ECO:0000313" key="11">
    <source>
        <dbReference type="Proteomes" id="UP000516437"/>
    </source>
</evidence>
<evidence type="ECO:0000256" key="6">
    <source>
        <dbReference type="ARBA" id="ARBA00022989"/>
    </source>
</evidence>
<keyword evidence="3 9" id="KW-0813">Transport</keyword>
<dbReference type="AlphaFoldDB" id="A0A6A1URU1"/>
<evidence type="ECO:0000256" key="2">
    <source>
        <dbReference type="ARBA" id="ARBA00006375"/>
    </source>
</evidence>
<protein>
    <submittedName>
        <fullName evidence="10">Mitochondrial uncoupling protein 2</fullName>
    </submittedName>
</protein>
<evidence type="ECO:0000313" key="10">
    <source>
        <dbReference type="EMBL" id="KAB1203194.1"/>
    </source>
</evidence>
<comment type="subcellular location">
    <subcellularLocation>
        <location evidence="1">Membrane</location>
        <topology evidence="1">Multi-pass membrane protein</topology>
    </subcellularLocation>
</comment>
<proteinExistence type="inferred from homology"/>
<dbReference type="InterPro" id="IPR023395">
    <property type="entry name" value="MCP_dom_sf"/>
</dbReference>
<keyword evidence="5" id="KW-0677">Repeat</keyword>
<dbReference type="SUPFAM" id="SSF103506">
    <property type="entry name" value="Mitochondrial carrier"/>
    <property type="match status" value="1"/>
</dbReference>
<evidence type="ECO:0000256" key="4">
    <source>
        <dbReference type="ARBA" id="ARBA00022692"/>
    </source>
</evidence>
<dbReference type="PANTHER" id="PTHR45618">
    <property type="entry name" value="MITOCHONDRIAL DICARBOXYLATE CARRIER-RELATED"/>
    <property type="match status" value="1"/>
</dbReference>
<keyword evidence="7 8" id="KW-0472">Membrane</keyword>
<evidence type="ECO:0000256" key="9">
    <source>
        <dbReference type="RuleBase" id="RU000488"/>
    </source>
</evidence>
<dbReference type="OrthoDB" id="756301at2759"/>
<dbReference type="Pfam" id="PF00153">
    <property type="entry name" value="Mito_carr"/>
    <property type="match status" value="1"/>
</dbReference>
<evidence type="ECO:0000256" key="5">
    <source>
        <dbReference type="ARBA" id="ARBA00022737"/>
    </source>
</evidence>
<evidence type="ECO:0000256" key="1">
    <source>
        <dbReference type="ARBA" id="ARBA00004141"/>
    </source>
</evidence>
<keyword evidence="6" id="KW-1133">Transmembrane helix</keyword>
<dbReference type="EMBL" id="RXIC02000026">
    <property type="protein sequence ID" value="KAB1203194.1"/>
    <property type="molecule type" value="Genomic_DNA"/>
</dbReference>
<feature type="repeat" description="Solcar" evidence="8">
    <location>
        <begin position="1"/>
        <end position="70"/>
    </location>
</feature>
<reference evidence="10 11" key="1">
    <citation type="journal article" date="2019" name="Plant Biotechnol. J.">
        <title>The red bayberry genome and genetic basis of sex determination.</title>
        <authorList>
            <person name="Jia H.M."/>
            <person name="Jia H.J."/>
            <person name="Cai Q.L."/>
            <person name="Wang Y."/>
            <person name="Zhao H.B."/>
            <person name="Yang W.F."/>
            <person name="Wang G.Y."/>
            <person name="Li Y.H."/>
            <person name="Zhan D.L."/>
            <person name="Shen Y.T."/>
            <person name="Niu Q.F."/>
            <person name="Chang L."/>
            <person name="Qiu J."/>
            <person name="Zhao L."/>
            <person name="Xie H.B."/>
            <person name="Fu W.Y."/>
            <person name="Jin J."/>
            <person name="Li X.W."/>
            <person name="Jiao Y."/>
            <person name="Zhou C.C."/>
            <person name="Tu T."/>
            <person name="Chai C.Y."/>
            <person name="Gao J.L."/>
            <person name="Fan L.J."/>
            <person name="van de Weg E."/>
            <person name="Wang J.Y."/>
            <person name="Gao Z.S."/>
        </authorList>
    </citation>
    <scope>NUCLEOTIDE SEQUENCE [LARGE SCALE GENOMIC DNA]</scope>
    <source>
        <tissue evidence="10">Leaves</tissue>
    </source>
</reference>
<keyword evidence="11" id="KW-1185">Reference proteome</keyword>
<evidence type="ECO:0000256" key="3">
    <source>
        <dbReference type="ARBA" id="ARBA00022448"/>
    </source>
</evidence>
<dbReference type="InterPro" id="IPR018108">
    <property type="entry name" value="MCP_transmembrane"/>
</dbReference>
<evidence type="ECO:0000256" key="7">
    <source>
        <dbReference type="ARBA" id="ARBA00023136"/>
    </source>
</evidence>
<sequence>MLGLDAMLVLFQVKSRMMGDSTYKSTLDCFIKTLKSEGFLAFYKGFFPNFVRLGTWNVIMFLIFEQAKNYFRGDA</sequence>
<comment type="caution">
    <text evidence="10">The sequence shown here is derived from an EMBL/GenBank/DDBJ whole genome shotgun (WGS) entry which is preliminary data.</text>
</comment>
<dbReference type="InterPro" id="IPR050391">
    <property type="entry name" value="Mito_Metabolite_Transporter"/>
</dbReference>
<gene>
    <name evidence="10" type="ORF">CJ030_MR8G001886</name>
</gene>
<name>A0A6A1URU1_9ROSI</name>
<dbReference type="GO" id="GO:0016020">
    <property type="term" value="C:membrane"/>
    <property type="evidence" value="ECO:0007669"/>
    <property type="project" value="UniProtKB-SubCell"/>
</dbReference>
<dbReference type="PROSITE" id="PS50920">
    <property type="entry name" value="SOLCAR"/>
    <property type="match status" value="1"/>
</dbReference>
<dbReference type="Gene3D" id="1.50.40.10">
    <property type="entry name" value="Mitochondrial carrier domain"/>
    <property type="match status" value="1"/>
</dbReference>
<evidence type="ECO:0000256" key="8">
    <source>
        <dbReference type="PROSITE-ProRule" id="PRU00282"/>
    </source>
</evidence>
<organism evidence="10 11">
    <name type="scientific">Morella rubra</name>
    <name type="common">Chinese bayberry</name>
    <dbReference type="NCBI Taxonomy" id="262757"/>
    <lineage>
        <taxon>Eukaryota</taxon>
        <taxon>Viridiplantae</taxon>
        <taxon>Streptophyta</taxon>
        <taxon>Embryophyta</taxon>
        <taxon>Tracheophyta</taxon>
        <taxon>Spermatophyta</taxon>
        <taxon>Magnoliopsida</taxon>
        <taxon>eudicotyledons</taxon>
        <taxon>Gunneridae</taxon>
        <taxon>Pentapetalae</taxon>
        <taxon>rosids</taxon>
        <taxon>fabids</taxon>
        <taxon>Fagales</taxon>
        <taxon>Myricaceae</taxon>
        <taxon>Morella</taxon>
    </lineage>
</organism>
<comment type="similarity">
    <text evidence="2 9">Belongs to the mitochondrial carrier (TC 2.A.29) family.</text>
</comment>